<dbReference type="PANTHER" id="PTHR24221">
    <property type="entry name" value="ATP-BINDING CASSETTE SUB-FAMILY B"/>
    <property type="match status" value="1"/>
</dbReference>
<feature type="transmembrane region" description="Helical" evidence="7">
    <location>
        <begin position="241"/>
        <end position="267"/>
    </location>
</feature>
<dbReference type="SUPFAM" id="SSF90123">
    <property type="entry name" value="ABC transporter transmembrane region"/>
    <property type="match status" value="1"/>
</dbReference>
<dbReference type="SMART" id="SM00382">
    <property type="entry name" value="AAA"/>
    <property type="match status" value="1"/>
</dbReference>
<feature type="domain" description="ABC transporter" evidence="8">
    <location>
        <begin position="332"/>
        <end position="527"/>
    </location>
</feature>
<dbReference type="Pfam" id="PF00664">
    <property type="entry name" value="ABC_membrane"/>
    <property type="match status" value="1"/>
</dbReference>
<gene>
    <name evidence="10" type="ORF">FHS79_002884</name>
</gene>
<dbReference type="PROSITE" id="PS50893">
    <property type="entry name" value="ABC_TRANSPORTER_2"/>
    <property type="match status" value="1"/>
</dbReference>
<feature type="transmembrane region" description="Helical" evidence="7">
    <location>
        <begin position="24"/>
        <end position="44"/>
    </location>
</feature>
<evidence type="ECO:0000256" key="2">
    <source>
        <dbReference type="ARBA" id="ARBA00022692"/>
    </source>
</evidence>
<accession>A0A841L804</accession>
<name>A0A841L804_9SPHN</name>
<dbReference type="InterPro" id="IPR017871">
    <property type="entry name" value="ABC_transporter-like_CS"/>
</dbReference>
<feature type="transmembrane region" description="Helical" evidence="7">
    <location>
        <begin position="273"/>
        <end position="290"/>
    </location>
</feature>
<dbReference type="InterPro" id="IPR039421">
    <property type="entry name" value="Type_1_exporter"/>
</dbReference>
<keyword evidence="3" id="KW-0547">Nucleotide-binding</keyword>
<dbReference type="InterPro" id="IPR003593">
    <property type="entry name" value="AAA+_ATPase"/>
</dbReference>
<dbReference type="GO" id="GO:0005886">
    <property type="term" value="C:plasma membrane"/>
    <property type="evidence" value="ECO:0007669"/>
    <property type="project" value="UniProtKB-SubCell"/>
</dbReference>
<dbReference type="PANTHER" id="PTHR24221:SF261">
    <property type="entry name" value="GLUTATHIONE_L-CYSTEINE TRANSPORT SYSTEM ATP-BINDING_PERMEASE PROTEIN CYDD"/>
    <property type="match status" value="1"/>
</dbReference>
<evidence type="ECO:0000313" key="11">
    <source>
        <dbReference type="Proteomes" id="UP000538147"/>
    </source>
</evidence>
<feature type="transmembrane region" description="Helical" evidence="7">
    <location>
        <begin position="138"/>
        <end position="157"/>
    </location>
</feature>
<protein>
    <submittedName>
        <fullName evidence="10">ATP-binding cassette subfamily C protein CydD</fullName>
    </submittedName>
</protein>
<dbReference type="InterPro" id="IPR003439">
    <property type="entry name" value="ABC_transporter-like_ATP-bd"/>
</dbReference>
<dbReference type="InterPro" id="IPR036640">
    <property type="entry name" value="ABC1_TM_sf"/>
</dbReference>
<keyword evidence="2 7" id="KW-0812">Transmembrane</keyword>
<keyword evidence="6 7" id="KW-0472">Membrane</keyword>
<feature type="domain" description="ABC transmembrane type-1" evidence="9">
    <location>
        <begin position="22"/>
        <end position="304"/>
    </location>
</feature>
<dbReference type="GO" id="GO:0034040">
    <property type="term" value="F:ATPase-coupled lipid transmembrane transporter activity"/>
    <property type="evidence" value="ECO:0007669"/>
    <property type="project" value="TreeGrafter"/>
</dbReference>
<dbReference type="Pfam" id="PF00005">
    <property type="entry name" value="ABC_tran"/>
    <property type="match status" value="1"/>
</dbReference>
<dbReference type="Gene3D" id="1.20.1560.10">
    <property type="entry name" value="ABC transporter type 1, transmembrane domain"/>
    <property type="match status" value="1"/>
</dbReference>
<evidence type="ECO:0000313" key="10">
    <source>
        <dbReference type="EMBL" id="MBB6228694.1"/>
    </source>
</evidence>
<evidence type="ECO:0000256" key="3">
    <source>
        <dbReference type="ARBA" id="ARBA00022741"/>
    </source>
</evidence>
<evidence type="ECO:0000259" key="9">
    <source>
        <dbReference type="PROSITE" id="PS50929"/>
    </source>
</evidence>
<reference evidence="10 11" key="1">
    <citation type="submission" date="2020-08" db="EMBL/GenBank/DDBJ databases">
        <title>Genomic Encyclopedia of Type Strains, Phase IV (KMG-IV): sequencing the most valuable type-strain genomes for metagenomic binning, comparative biology and taxonomic classification.</title>
        <authorList>
            <person name="Goeker M."/>
        </authorList>
    </citation>
    <scope>NUCLEOTIDE SEQUENCE [LARGE SCALE GENOMIC DNA]</scope>
    <source>
        <strain evidence="10 11">DSM 102189</strain>
    </source>
</reference>
<evidence type="ECO:0000256" key="6">
    <source>
        <dbReference type="ARBA" id="ARBA00023136"/>
    </source>
</evidence>
<dbReference type="Gene3D" id="3.40.50.300">
    <property type="entry name" value="P-loop containing nucleotide triphosphate hydrolases"/>
    <property type="match status" value="1"/>
</dbReference>
<keyword evidence="11" id="KW-1185">Reference proteome</keyword>
<dbReference type="InterPro" id="IPR027417">
    <property type="entry name" value="P-loop_NTPase"/>
</dbReference>
<evidence type="ECO:0000259" key="8">
    <source>
        <dbReference type="PROSITE" id="PS50893"/>
    </source>
</evidence>
<evidence type="ECO:0000256" key="1">
    <source>
        <dbReference type="ARBA" id="ARBA00004651"/>
    </source>
</evidence>
<dbReference type="EMBL" id="JACIIV010000022">
    <property type="protein sequence ID" value="MBB6228694.1"/>
    <property type="molecule type" value="Genomic_DNA"/>
</dbReference>
<dbReference type="GO" id="GO:0005524">
    <property type="term" value="F:ATP binding"/>
    <property type="evidence" value="ECO:0007669"/>
    <property type="project" value="UniProtKB-KW"/>
</dbReference>
<comment type="caution">
    <text evidence="10">The sequence shown here is derived from an EMBL/GenBank/DDBJ whole genome shotgun (WGS) entry which is preliminary data.</text>
</comment>
<keyword evidence="5 7" id="KW-1133">Transmembrane helix</keyword>
<comment type="subcellular location">
    <subcellularLocation>
        <location evidence="1">Cell membrane</location>
        <topology evidence="1">Multi-pass membrane protein</topology>
    </subcellularLocation>
</comment>
<dbReference type="AlphaFoldDB" id="A0A841L804"/>
<proteinExistence type="predicted"/>
<dbReference type="GO" id="GO:0140359">
    <property type="term" value="F:ABC-type transporter activity"/>
    <property type="evidence" value="ECO:0007669"/>
    <property type="project" value="InterPro"/>
</dbReference>
<dbReference type="Proteomes" id="UP000538147">
    <property type="component" value="Unassembled WGS sequence"/>
</dbReference>
<sequence>MTAAATTPSGSFAPRSAALRRASLWWLADLAGAFLFAAGLAFTIGCWGGLVPVLGGLAAMLVSGLVRAAAQARAAEAGMAAAIDLKARLRARHLPLLFATAHARARMAGEDAARAVDQIEAIEGLAARYQPLARAARIAPLLVAGAVAIASPVAAGILLLTLIPFTIGMIIAGGAARAAADRQLTAIGRLGGLFADRLRALAEIRSFGAEARIASHLGQASTEVADRTLALLRIAFISSGILEFLAALSVAIVALYCGFSLLGLLPFPAPENLGLTAAFFALALAPEFYLPMRRLAAAYHDRQTGEAASLALDIELPAPAASPPRSTVFTGVTLAGVAVAYDGKVAVGPVSLAVPATGLIAITGPSGCGKSSLLAALAGLQPLHAGTLDWTAGTATAAAWAGQRPLVMAGSIADNVALGGGNPATIAHALEASGLAPLLAARGGDEAPLDAAGSGLSGGERRRLGLARALASGRPLLLLDEPTADLDATTADAIIATLRRLASTHAVVVATHDPALAAAADSRLDLA</sequence>
<dbReference type="PROSITE" id="PS50929">
    <property type="entry name" value="ABC_TM1F"/>
    <property type="match status" value="1"/>
</dbReference>
<evidence type="ECO:0000256" key="4">
    <source>
        <dbReference type="ARBA" id="ARBA00022840"/>
    </source>
</evidence>
<dbReference type="SUPFAM" id="SSF52540">
    <property type="entry name" value="P-loop containing nucleoside triphosphate hydrolases"/>
    <property type="match status" value="1"/>
</dbReference>
<keyword evidence="4 10" id="KW-0067">ATP-binding</keyword>
<organism evidence="10 11">
    <name type="scientific">Polymorphobacter multimanifer</name>
    <dbReference type="NCBI Taxonomy" id="1070431"/>
    <lineage>
        <taxon>Bacteria</taxon>
        <taxon>Pseudomonadati</taxon>
        <taxon>Pseudomonadota</taxon>
        <taxon>Alphaproteobacteria</taxon>
        <taxon>Sphingomonadales</taxon>
        <taxon>Sphingosinicellaceae</taxon>
        <taxon>Polymorphobacter</taxon>
    </lineage>
</organism>
<dbReference type="GO" id="GO:0016887">
    <property type="term" value="F:ATP hydrolysis activity"/>
    <property type="evidence" value="ECO:0007669"/>
    <property type="project" value="InterPro"/>
</dbReference>
<dbReference type="InterPro" id="IPR011527">
    <property type="entry name" value="ABC1_TM_dom"/>
</dbReference>
<evidence type="ECO:0000256" key="5">
    <source>
        <dbReference type="ARBA" id="ARBA00022989"/>
    </source>
</evidence>
<dbReference type="RefSeq" id="WP_341534465.1">
    <property type="nucleotide sequence ID" value="NZ_JACIIV010000022.1"/>
</dbReference>
<feature type="transmembrane region" description="Helical" evidence="7">
    <location>
        <begin position="50"/>
        <end position="70"/>
    </location>
</feature>
<evidence type="ECO:0000256" key="7">
    <source>
        <dbReference type="SAM" id="Phobius"/>
    </source>
</evidence>
<dbReference type="PROSITE" id="PS00211">
    <property type="entry name" value="ABC_TRANSPORTER_1"/>
    <property type="match status" value="1"/>
</dbReference>